<evidence type="ECO:0008006" key="2">
    <source>
        <dbReference type="Google" id="ProtNLM"/>
    </source>
</evidence>
<dbReference type="Pfam" id="PF01722">
    <property type="entry name" value="BolA"/>
    <property type="match status" value="1"/>
</dbReference>
<protein>
    <recommendedName>
        <fullName evidence="2">BolA family transcriptional regulator</fullName>
    </recommendedName>
</protein>
<proteinExistence type="predicted"/>
<dbReference type="SUPFAM" id="SSF82657">
    <property type="entry name" value="BolA-like"/>
    <property type="match status" value="1"/>
</dbReference>
<sequence length="83" mass="8995">MIERRLRSALTIDSIEIVDESHLHIGHPGASSGGGHFHVTIVAENFEGLPTLARHRLIYDALGDAMQTEIHALSIKAFDSGGH</sequence>
<dbReference type="PIRSF" id="PIRSF003113">
    <property type="entry name" value="BolA"/>
    <property type="match status" value="1"/>
</dbReference>
<dbReference type="GO" id="GO:0016226">
    <property type="term" value="P:iron-sulfur cluster assembly"/>
    <property type="evidence" value="ECO:0007669"/>
    <property type="project" value="TreeGrafter"/>
</dbReference>
<name>A0A381T431_9ZZZZ</name>
<dbReference type="AlphaFoldDB" id="A0A381T431"/>
<accession>A0A381T431</accession>
<dbReference type="InterPro" id="IPR036065">
    <property type="entry name" value="BolA-like_sf"/>
</dbReference>
<evidence type="ECO:0000313" key="1">
    <source>
        <dbReference type="EMBL" id="SVA10474.1"/>
    </source>
</evidence>
<dbReference type="PANTHER" id="PTHR46230:SF7">
    <property type="entry name" value="BOLA-LIKE PROTEIN 1"/>
    <property type="match status" value="1"/>
</dbReference>
<reference evidence="1" key="1">
    <citation type="submission" date="2018-05" db="EMBL/GenBank/DDBJ databases">
        <authorList>
            <person name="Lanie J.A."/>
            <person name="Ng W.-L."/>
            <person name="Kazmierczak K.M."/>
            <person name="Andrzejewski T.M."/>
            <person name="Davidsen T.M."/>
            <person name="Wayne K.J."/>
            <person name="Tettelin H."/>
            <person name="Glass J.I."/>
            <person name="Rusch D."/>
            <person name="Podicherti R."/>
            <person name="Tsui H.-C.T."/>
            <person name="Winkler M.E."/>
        </authorList>
    </citation>
    <scope>NUCLEOTIDE SEQUENCE</scope>
</reference>
<dbReference type="InterPro" id="IPR002634">
    <property type="entry name" value="BolA"/>
</dbReference>
<dbReference type="EMBL" id="UINC01003935">
    <property type="protein sequence ID" value="SVA10474.1"/>
    <property type="molecule type" value="Genomic_DNA"/>
</dbReference>
<organism evidence="1">
    <name type="scientific">marine metagenome</name>
    <dbReference type="NCBI Taxonomy" id="408172"/>
    <lineage>
        <taxon>unclassified sequences</taxon>
        <taxon>metagenomes</taxon>
        <taxon>ecological metagenomes</taxon>
    </lineage>
</organism>
<dbReference type="PANTHER" id="PTHR46230">
    <property type="match status" value="1"/>
</dbReference>
<gene>
    <name evidence="1" type="ORF">METZ01_LOCUS63328</name>
</gene>
<dbReference type="Gene3D" id="3.30.300.90">
    <property type="entry name" value="BolA-like"/>
    <property type="match status" value="1"/>
</dbReference>